<accession>A0ACC3B0Y8</accession>
<comment type="caution">
    <text evidence="1">The sequence shown here is derived from an EMBL/GenBank/DDBJ whole genome shotgun (WGS) entry which is preliminary data.</text>
</comment>
<name>A0ACC3B0Y8_9EURO</name>
<reference evidence="1 2" key="1">
    <citation type="journal article" date="2023" name="ACS Omega">
        <title>Identification of the Neoaspergillic Acid Biosynthesis Gene Cluster by Establishing an In Vitro CRISPR-Ribonucleoprotein Genetic System in Aspergillus melleus.</title>
        <authorList>
            <person name="Yuan B."/>
            <person name="Grau M.F."/>
            <person name="Murata R.M."/>
            <person name="Torok T."/>
            <person name="Venkateswaran K."/>
            <person name="Stajich J.E."/>
            <person name="Wang C.C.C."/>
        </authorList>
    </citation>
    <scope>NUCLEOTIDE SEQUENCE [LARGE SCALE GENOMIC DNA]</scope>
    <source>
        <strain evidence="1 2">IMV 1140</strain>
    </source>
</reference>
<dbReference type="EMBL" id="JAOPJF010000037">
    <property type="protein sequence ID" value="KAK1143712.1"/>
    <property type="molecule type" value="Genomic_DNA"/>
</dbReference>
<evidence type="ECO:0000313" key="1">
    <source>
        <dbReference type="EMBL" id="KAK1143712.1"/>
    </source>
</evidence>
<dbReference type="Proteomes" id="UP001177260">
    <property type="component" value="Unassembled WGS sequence"/>
</dbReference>
<sequence length="368" mass="40508">MDAIPDTYGGRGPLLLGVTWAEASLTLVLFALRAKTASICPPESMISGIFGLRWDFVWALFALIIALGAQCTMTVSVKYGLGMHQSMLSDPNIVQTNFWSWIAQAIGIVDLAVARCAVISFLLALQARTHRKGRWVLFFVGGIQGAINIAEIGVIFHQCDPPRKLWDMSVPGACDLTDICLHIGYFQGAVGAAADIFLAFYPVYIIGRLQEMRISLKIGLCLLMSGGIIAGIAGINKTIAIANITEATDQTYAIAQLNIWVLTEMWFILIFGSIPVLRPFFMRFSQSIKSAAYGSSRNRYLQPHSGSNNDAWMYLRDRPHRSWVSRGEEGDGKGANVFNGNSQEEILGLDLRGQIVITRNTTVIEERQ</sequence>
<proteinExistence type="predicted"/>
<keyword evidence="2" id="KW-1185">Reference proteome</keyword>
<evidence type="ECO:0000313" key="2">
    <source>
        <dbReference type="Proteomes" id="UP001177260"/>
    </source>
</evidence>
<gene>
    <name evidence="1" type="ORF">N8T08_006112</name>
</gene>
<organism evidence="1 2">
    <name type="scientific">Aspergillus melleus</name>
    <dbReference type="NCBI Taxonomy" id="138277"/>
    <lineage>
        <taxon>Eukaryota</taxon>
        <taxon>Fungi</taxon>
        <taxon>Dikarya</taxon>
        <taxon>Ascomycota</taxon>
        <taxon>Pezizomycotina</taxon>
        <taxon>Eurotiomycetes</taxon>
        <taxon>Eurotiomycetidae</taxon>
        <taxon>Eurotiales</taxon>
        <taxon>Aspergillaceae</taxon>
        <taxon>Aspergillus</taxon>
        <taxon>Aspergillus subgen. Circumdati</taxon>
    </lineage>
</organism>
<protein>
    <submittedName>
        <fullName evidence="1">Uncharacterized protein</fullName>
    </submittedName>
</protein>